<evidence type="ECO:0000313" key="3">
    <source>
        <dbReference type="Proteomes" id="UP001140510"/>
    </source>
</evidence>
<sequence>MTTKKPTIVLIPGSFLHSSHYTPILQPLIDAGLSVHVLDPPCYYAKKPGPPPTMYDDASFVANFVEGLADKGEEVVIVSHSYGGTPASEAVKGLSVTERRESGKEGGVVRMAFVTAVVPKVGGGLADTMGVVEVPMEADEDGWLLHTDPSVSAALCFNSLPPAEGLAHFQAAIGRHSGLAFGGDASTLRYPGYKDVPVSWFLCEDDRCVLPAVQETAIKDIEESWKGTEREGMKVDVTRVACDHFPTHSAQSELTKWFQGLVEKGGQ</sequence>
<dbReference type="Pfam" id="PF12697">
    <property type="entry name" value="Abhydrolase_6"/>
    <property type="match status" value="1"/>
</dbReference>
<dbReference type="Gene3D" id="3.40.50.1820">
    <property type="entry name" value="alpha/beta hydrolase"/>
    <property type="match status" value="1"/>
</dbReference>
<dbReference type="PANTHER" id="PTHR37017:SF13">
    <property type="entry name" value="AB HYDROLASE-1 DOMAIN-CONTAINING PROTEIN"/>
    <property type="match status" value="1"/>
</dbReference>
<dbReference type="PANTHER" id="PTHR37017">
    <property type="entry name" value="AB HYDROLASE-1 DOMAIN-CONTAINING PROTEIN-RELATED"/>
    <property type="match status" value="1"/>
</dbReference>
<organism evidence="2 3">
    <name type="scientific">Didymella pomorum</name>
    <dbReference type="NCBI Taxonomy" id="749634"/>
    <lineage>
        <taxon>Eukaryota</taxon>
        <taxon>Fungi</taxon>
        <taxon>Dikarya</taxon>
        <taxon>Ascomycota</taxon>
        <taxon>Pezizomycotina</taxon>
        <taxon>Dothideomycetes</taxon>
        <taxon>Pleosporomycetidae</taxon>
        <taxon>Pleosporales</taxon>
        <taxon>Pleosporineae</taxon>
        <taxon>Didymellaceae</taxon>
        <taxon>Didymella</taxon>
    </lineage>
</organism>
<evidence type="ECO:0000313" key="2">
    <source>
        <dbReference type="EMBL" id="KAJ4407076.1"/>
    </source>
</evidence>
<protein>
    <recommendedName>
        <fullName evidence="1">AB hydrolase-1 domain-containing protein</fullName>
    </recommendedName>
</protein>
<reference evidence="2" key="1">
    <citation type="submission" date="2022-10" db="EMBL/GenBank/DDBJ databases">
        <title>Tapping the CABI collections for fungal endophytes: first genome assemblies for Collariella, Neodidymelliopsis, Ascochyta clinopodiicola, Didymella pomorum, Didymosphaeria variabile, Neocosmospora piperis and Neocucurbitaria cava.</title>
        <authorList>
            <person name="Hill R."/>
        </authorList>
    </citation>
    <scope>NUCLEOTIDE SEQUENCE</scope>
    <source>
        <strain evidence="2">IMI 355091</strain>
    </source>
</reference>
<dbReference type="InterPro" id="IPR052897">
    <property type="entry name" value="Sec-Metab_Biosynth_Hydrolase"/>
</dbReference>
<evidence type="ECO:0000259" key="1">
    <source>
        <dbReference type="Pfam" id="PF12697"/>
    </source>
</evidence>
<accession>A0A9W8ZJ67</accession>
<dbReference type="InterPro" id="IPR029058">
    <property type="entry name" value="AB_hydrolase_fold"/>
</dbReference>
<name>A0A9W8ZJ67_9PLEO</name>
<dbReference type="Proteomes" id="UP001140510">
    <property type="component" value="Unassembled WGS sequence"/>
</dbReference>
<feature type="domain" description="AB hydrolase-1" evidence="1">
    <location>
        <begin position="8"/>
        <end position="249"/>
    </location>
</feature>
<comment type="caution">
    <text evidence="2">The sequence shown here is derived from an EMBL/GenBank/DDBJ whole genome shotgun (WGS) entry which is preliminary data.</text>
</comment>
<proteinExistence type="predicted"/>
<gene>
    <name evidence="2" type="ORF">N0V91_004243</name>
</gene>
<dbReference type="InterPro" id="IPR000073">
    <property type="entry name" value="AB_hydrolase_1"/>
</dbReference>
<keyword evidence="3" id="KW-1185">Reference proteome</keyword>
<dbReference type="OrthoDB" id="1263307at2759"/>
<dbReference type="SUPFAM" id="SSF53474">
    <property type="entry name" value="alpha/beta-Hydrolases"/>
    <property type="match status" value="1"/>
</dbReference>
<dbReference type="EMBL" id="JAPEVA010000023">
    <property type="protein sequence ID" value="KAJ4407076.1"/>
    <property type="molecule type" value="Genomic_DNA"/>
</dbReference>
<dbReference type="AlphaFoldDB" id="A0A9W8ZJ67"/>